<organism evidence="4 5">
    <name type="scientific">Dechloromonas hankyongensis</name>
    <dbReference type="NCBI Taxonomy" id="2908002"/>
    <lineage>
        <taxon>Bacteria</taxon>
        <taxon>Pseudomonadati</taxon>
        <taxon>Pseudomonadota</taxon>
        <taxon>Betaproteobacteria</taxon>
        <taxon>Rhodocyclales</taxon>
        <taxon>Azonexaceae</taxon>
        <taxon>Dechloromonas</taxon>
    </lineage>
</organism>
<dbReference type="Proteomes" id="UP001165384">
    <property type="component" value="Unassembled WGS sequence"/>
</dbReference>
<dbReference type="EMBL" id="JAKLTN010000002">
    <property type="protein sequence ID" value="MCG2577325.1"/>
    <property type="molecule type" value="Genomic_DNA"/>
</dbReference>
<dbReference type="InterPro" id="IPR017821">
    <property type="entry name" value="Succinate_CoA_transferase"/>
</dbReference>
<dbReference type="Gene3D" id="3.40.1080.10">
    <property type="entry name" value="Glutaconate Coenzyme A-transferase"/>
    <property type="match status" value="1"/>
</dbReference>
<gene>
    <name evidence="4" type="ORF">LZ012_09995</name>
</gene>
<comment type="similarity">
    <text evidence="1">Belongs to the acetyl-CoA hydrolase/transferase family.</text>
</comment>
<evidence type="ECO:0000256" key="1">
    <source>
        <dbReference type="ARBA" id="ARBA00009632"/>
    </source>
</evidence>
<dbReference type="SUPFAM" id="SSF100950">
    <property type="entry name" value="NagB/RpiA/CoA transferase-like"/>
    <property type="match status" value="2"/>
</dbReference>
<feature type="domain" description="Acetyl-CoA hydrolase/transferase C-terminal" evidence="3">
    <location>
        <begin position="336"/>
        <end position="470"/>
    </location>
</feature>
<protein>
    <submittedName>
        <fullName evidence="4">Acetyl-CoA hydrolase/transferase family protein</fullName>
    </submittedName>
</protein>
<keyword evidence="5" id="KW-1185">Reference proteome</keyword>
<evidence type="ECO:0000313" key="5">
    <source>
        <dbReference type="Proteomes" id="UP001165384"/>
    </source>
</evidence>
<dbReference type="RefSeq" id="WP_275710291.1">
    <property type="nucleotide sequence ID" value="NZ_JAKLTN010000002.1"/>
</dbReference>
<proteinExistence type="inferred from homology"/>
<accession>A0ABS9K2Q3</accession>
<dbReference type="InterPro" id="IPR037171">
    <property type="entry name" value="NagB/RpiA_transferase-like"/>
</dbReference>
<dbReference type="InterPro" id="IPR026888">
    <property type="entry name" value="AcetylCoA_hyd_C"/>
</dbReference>
<dbReference type="PANTHER" id="PTHR43609">
    <property type="entry name" value="ACETYL-COA HYDROLASE"/>
    <property type="match status" value="1"/>
</dbReference>
<sequence length="520" mass="56878">MDGANRILNPHLRSKVMSAHEAALLIPSGANVGMSGFTGAGYPKELPTALAKRILDANLHGQKFKIGVWTGASTAPELDGALAMVDGIEMRLPYQSDPTCRKRINAGEMEYIDVHLSHVAQFVWGGFLGKLDVAVVEVAGILEDGRLIPSSSVGNNKTWLDQADKIILEVNAWQNPHLEGMHDIYYGTALPPHRKAIPIERTEDRIGEPYFRIDPSKVIAVIETNKADRNSAFTPPDQNSQRIAGHILEFLQHEVKMGRLPKNLLPLQSGVGNVANAVMAGLQDGPFDNLTAYTEVLQDGMLELIKSGKLTCASATSFSLSPNALTELNADLPRFKDSIILRPQEISNHPEVIRRLGVIAMNGLIEADIYGNVNSTHIMGTSIMNGIGGSGDFARNAFISIFMTPSSAKNGSISCIVPMVSHVDHTEHDVQIIVTEQGLADLRGLSPKQRAKVVIENCAHPNFRPALREYYDRAQRYSPGRHTPHLLDEAYTFLPNWIANNAARAAWRQESTVQADAWAT</sequence>
<evidence type="ECO:0000259" key="2">
    <source>
        <dbReference type="Pfam" id="PF02550"/>
    </source>
</evidence>
<dbReference type="PANTHER" id="PTHR43609:SF1">
    <property type="entry name" value="ACETYL-COA HYDROLASE"/>
    <property type="match status" value="1"/>
</dbReference>
<name>A0ABS9K2Q3_9RHOO</name>
<dbReference type="Gene3D" id="3.30.750.70">
    <property type="entry name" value="4-hydroxybutyrate coenzyme like domains"/>
    <property type="match status" value="1"/>
</dbReference>
<dbReference type="GO" id="GO:0016787">
    <property type="term" value="F:hydrolase activity"/>
    <property type="evidence" value="ECO:0007669"/>
    <property type="project" value="UniProtKB-KW"/>
</dbReference>
<dbReference type="InterPro" id="IPR038460">
    <property type="entry name" value="AcetylCoA_hyd_C_sf"/>
</dbReference>
<feature type="domain" description="Acetyl-CoA hydrolase/transferase N-terminal" evidence="2">
    <location>
        <begin position="13"/>
        <end position="223"/>
    </location>
</feature>
<keyword evidence="4" id="KW-0378">Hydrolase</keyword>
<reference evidence="4" key="1">
    <citation type="submission" date="2022-01" db="EMBL/GenBank/DDBJ databases">
        <authorList>
            <person name="Jo J.-H."/>
            <person name="Im W.-T."/>
        </authorList>
    </citation>
    <scope>NUCLEOTIDE SEQUENCE</scope>
    <source>
        <strain evidence="4">XY25</strain>
    </source>
</reference>
<dbReference type="InterPro" id="IPR003702">
    <property type="entry name" value="ActCoA_hydro_N"/>
</dbReference>
<dbReference type="Pfam" id="PF02550">
    <property type="entry name" value="AcetylCoA_hydro"/>
    <property type="match status" value="1"/>
</dbReference>
<dbReference type="Pfam" id="PF13336">
    <property type="entry name" value="AcetylCoA_hyd_C"/>
    <property type="match status" value="1"/>
</dbReference>
<evidence type="ECO:0000259" key="3">
    <source>
        <dbReference type="Pfam" id="PF13336"/>
    </source>
</evidence>
<dbReference type="NCBIfam" id="TIGR03458">
    <property type="entry name" value="YgfH_subfam"/>
    <property type="match status" value="1"/>
</dbReference>
<dbReference type="Gene3D" id="3.40.1080.20">
    <property type="entry name" value="Acetyl-CoA hydrolase/transferase C-terminal domain"/>
    <property type="match status" value="1"/>
</dbReference>
<comment type="caution">
    <text evidence="4">The sequence shown here is derived from an EMBL/GenBank/DDBJ whole genome shotgun (WGS) entry which is preliminary data.</text>
</comment>
<dbReference type="InterPro" id="IPR046433">
    <property type="entry name" value="ActCoA_hydro"/>
</dbReference>
<evidence type="ECO:0000313" key="4">
    <source>
        <dbReference type="EMBL" id="MCG2577325.1"/>
    </source>
</evidence>